<reference evidence="2 3" key="2">
    <citation type="journal article" date="2022" name="Mol. Biol. Evol.">
        <title>Comparative Genomics Reveals Insights into the Divergent Evolution of Astigmatic Mites and Household Pest Adaptations.</title>
        <authorList>
            <person name="Xiong Q."/>
            <person name="Wan A.T."/>
            <person name="Liu X."/>
            <person name="Fung C.S."/>
            <person name="Xiao X."/>
            <person name="Malainual N."/>
            <person name="Hou J."/>
            <person name="Wang L."/>
            <person name="Wang M."/>
            <person name="Yang K.Y."/>
            <person name="Cui Y."/>
            <person name="Leung E.L."/>
            <person name="Nong W."/>
            <person name="Shin S.K."/>
            <person name="Au S.W."/>
            <person name="Jeong K.Y."/>
            <person name="Chew F.T."/>
            <person name="Hui J.H."/>
            <person name="Leung T.F."/>
            <person name="Tungtrongchitr A."/>
            <person name="Zhong N."/>
            <person name="Liu Z."/>
            <person name="Tsui S.K."/>
        </authorList>
    </citation>
    <scope>NUCLEOTIDE SEQUENCE [LARGE SCALE GENOMIC DNA]</scope>
    <source>
        <strain evidence="2">Derp</strain>
    </source>
</reference>
<name>A0ABQ8IR16_DERPT</name>
<dbReference type="EMBL" id="NJHN03000128">
    <property type="protein sequence ID" value="KAH9412763.1"/>
    <property type="molecule type" value="Genomic_DNA"/>
</dbReference>
<organism evidence="2 3">
    <name type="scientific">Dermatophagoides pteronyssinus</name>
    <name type="common">European house dust mite</name>
    <dbReference type="NCBI Taxonomy" id="6956"/>
    <lineage>
        <taxon>Eukaryota</taxon>
        <taxon>Metazoa</taxon>
        <taxon>Ecdysozoa</taxon>
        <taxon>Arthropoda</taxon>
        <taxon>Chelicerata</taxon>
        <taxon>Arachnida</taxon>
        <taxon>Acari</taxon>
        <taxon>Acariformes</taxon>
        <taxon>Sarcoptiformes</taxon>
        <taxon>Astigmata</taxon>
        <taxon>Psoroptidia</taxon>
        <taxon>Analgoidea</taxon>
        <taxon>Pyroglyphidae</taxon>
        <taxon>Dermatophagoidinae</taxon>
        <taxon>Dermatophagoides</taxon>
    </lineage>
</organism>
<evidence type="ECO:0000313" key="2">
    <source>
        <dbReference type="EMBL" id="KAH9412763.1"/>
    </source>
</evidence>
<evidence type="ECO:0000313" key="3">
    <source>
        <dbReference type="Proteomes" id="UP000887458"/>
    </source>
</evidence>
<protein>
    <submittedName>
        <fullName evidence="2">Uncharacterized protein</fullName>
    </submittedName>
</protein>
<dbReference type="Proteomes" id="UP000887458">
    <property type="component" value="Unassembled WGS sequence"/>
</dbReference>
<gene>
    <name evidence="2" type="ORF">DERP_009744</name>
</gene>
<evidence type="ECO:0000256" key="1">
    <source>
        <dbReference type="SAM" id="MobiDB-lite"/>
    </source>
</evidence>
<feature type="region of interest" description="Disordered" evidence="1">
    <location>
        <begin position="60"/>
        <end position="89"/>
    </location>
</feature>
<sequence>MSMRIAAIPYVQTSVQFEWSKNNKHRQQQEEYTVYMYVNVRIFFIFELFHTLHSTVQYSATRNSTTKYEEEEIPATEKPNELKNPYGNNNNDAGNVKVYRWNEFF</sequence>
<proteinExistence type="predicted"/>
<reference evidence="2 3" key="1">
    <citation type="journal article" date="2018" name="J. Allergy Clin. Immunol.">
        <title>High-quality assembly of Dermatophagoides pteronyssinus genome and transcriptome reveals a wide range of novel allergens.</title>
        <authorList>
            <person name="Liu X.Y."/>
            <person name="Yang K.Y."/>
            <person name="Wang M.Q."/>
            <person name="Kwok J.S."/>
            <person name="Zeng X."/>
            <person name="Yang Z."/>
            <person name="Xiao X.J."/>
            <person name="Lau C.P."/>
            <person name="Li Y."/>
            <person name="Huang Z.M."/>
            <person name="Ba J.G."/>
            <person name="Yim A.K."/>
            <person name="Ouyang C.Y."/>
            <person name="Ngai S.M."/>
            <person name="Chan T.F."/>
            <person name="Leung E.L."/>
            <person name="Liu L."/>
            <person name="Liu Z.G."/>
            <person name="Tsui S.K."/>
        </authorList>
    </citation>
    <scope>NUCLEOTIDE SEQUENCE [LARGE SCALE GENOMIC DNA]</scope>
    <source>
        <strain evidence="2">Derp</strain>
    </source>
</reference>
<keyword evidence="3" id="KW-1185">Reference proteome</keyword>
<comment type="caution">
    <text evidence="2">The sequence shown here is derived from an EMBL/GenBank/DDBJ whole genome shotgun (WGS) entry which is preliminary data.</text>
</comment>
<accession>A0ABQ8IR16</accession>